<accession>A0A410WAX0</accession>
<dbReference type="InterPro" id="IPR045621">
    <property type="entry name" value="BPD_transp_1_N"/>
</dbReference>
<comment type="subcellular location">
    <subcellularLocation>
        <location evidence="1 7">Cell membrane</location>
        <topology evidence="1 7">Multi-pass membrane protein</topology>
    </subcellularLocation>
</comment>
<keyword evidence="4 7" id="KW-0812">Transmembrane</keyword>
<feature type="transmembrane region" description="Helical" evidence="7">
    <location>
        <begin position="243"/>
        <end position="268"/>
    </location>
</feature>
<dbReference type="Pfam" id="PF19300">
    <property type="entry name" value="BPD_transp_1_N"/>
    <property type="match status" value="1"/>
</dbReference>
<comment type="similarity">
    <text evidence="7">Belongs to the binding-protein-dependent transport system permease family.</text>
</comment>
<dbReference type="GO" id="GO:0055085">
    <property type="term" value="P:transmembrane transport"/>
    <property type="evidence" value="ECO:0007669"/>
    <property type="project" value="InterPro"/>
</dbReference>
<keyword evidence="5 7" id="KW-1133">Transmembrane helix</keyword>
<keyword evidence="3" id="KW-1003">Cell membrane</keyword>
<dbReference type="Pfam" id="PF00528">
    <property type="entry name" value="BPD_transp_1"/>
    <property type="match status" value="1"/>
</dbReference>
<dbReference type="InterPro" id="IPR000515">
    <property type="entry name" value="MetI-like"/>
</dbReference>
<dbReference type="Proteomes" id="UP000288929">
    <property type="component" value="Chromosome"/>
</dbReference>
<evidence type="ECO:0000256" key="1">
    <source>
        <dbReference type="ARBA" id="ARBA00004651"/>
    </source>
</evidence>
<keyword evidence="10" id="KW-1185">Reference proteome</keyword>
<feature type="transmembrane region" description="Helical" evidence="7">
    <location>
        <begin position="288"/>
        <end position="314"/>
    </location>
</feature>
<evidence type="ECO:0000256" key="4">
    <source>
        <dbReference type="ARBA" id="ARBA00022692"/>
    </source>
</evidence>
<dbReference type="Gene3D" id="1.10.3720.10">
    <property type="entry name" value="MetI-like"/>
    <property type="match status" value="1"/>
</dbReference>
<dbReference type="CDD" id="cd06261">
    <property type="entry name" value="TM_PBP2"/>
    <property type="match status" value="1"/>
</dbReference>
<evidence type="ECO:0000313" key="9">
    <source>
        <dbReference type="EMBL" id="QAU53101.1"/>
    </source>
</evidence>
<feature type="domain" description="ABC transmembrane type-1" evidence="8">
    <location>
        <begin position="97"/>
        <end position="311"/>
    </location>
</feature>
<reference evidence="9 10" key="1">
    <citation type="submission" date="2019-01" db="EMBL/GenBank/DDBJ databases">
        <authorList>
            <person name="Ruckert C."/>
            <person name="Busche T."/>
            <person name="Kalinowski J."/>
        </authorList>
    </citation>
    <scope>NUCLEOTIDE SEQUENCE [LARGE SCALE GENOMIC DNA]</scope>
    <source>
        <strain evidence="9 10">136/3</strain>
    </source>
</reference>
<evidence type="ECO:0000256" key="3">
    <source>
        <dbReference type="ARBA" id="ARBA00022475"/>
    </source>
</evidence>
<keyword evidence="2 7" id="KW-0813">Transport</keyword>
<evidence type="ECO:0000256" key="7">
    <source>
        <dbReference type="RuleBase" id="RU363032"/>
    </source>
</evidence>
<dbReference type="GO" id="GO:0005886">
    <property type="term" value="C:plasma membrane"/>
    <property type="evidence" value="ECO:0007669"/>
    <property type="project" value="UniProtKB-SubCell"/>
</dbReference>
<dbReference type="PANTHER" id="PTHR43163:SF6">
    <property type="entry name" value="DIPEPTIDE TRANSPORT SYSTEM PERMEASE PROTEIN DPPB-RELATED"/>
    <property type="match status" value="1"/>
</dbReference>
<evidence type="ECO:0000256" key="6">
    <source>
        <dbReference type="ARBA" id="ARBA00023136"/>
    </source>
</evidence>
<evidence type="ECO:0000256" key="5">
    <source>
        <dbReference type="ARBA" id="ARBA00022989"/>
    </source>
</evidence>
<name>A0A410WAX0_9CORY</name>
<dbReference type="OrthoDB" id="4695618at2"/>
<dbReference type="AlphaFoldDB" id="A0A410WAX0"/>
<dbReference type="InterPro" id="IPR035906">
    <property type="entry name" value="MetI-like_sf"/>
</dbReference>
<feature type="transmembrane region" description="Helical" evidence="7">
    <location>
        <begin position="12"/>
        <end position="32"/>
    </location>
</feature>
<dbReference type="EMBL" id="CP035299">
    <property type="protein sequence ID" value="QAU53101.1"/>
    <property type="molecule type" value="Genomic_DNA"/>
</dbReference>
<gene>
    <name evidence="9" type="primary">gsiC3</name>
    <name evidence="9" type="ORF">CPELA_09230</name>
</gene>
<feature type="transmembrane region" description="Helical" evidence="7">
    <location>
        <begin position="188"/>
        <end position="207"/>
    </location>
</feature>
<dbReference type="PANTHER" id="PTHR43163">
    <property type="entry name" value="DIPEPTIDE TRANSPORT SYSTEM PERMEASE PROTEIN DPPB-RELATED"/>
    <property type="match status" value="1"/>
</dbReference>
<evidence type="ECO:0000313" key="10">
    <source>
        <dbReference type="Proteomes" id="UP000288929"/>
    </source>
</evidence>
<dbReference type="SUPFAM" id="SSF161098">
    <property type="entry name" value="MetI-like"/>
    <property type="match status" value="1"/>
</dbReference>
<feature type="transmembrane region" description="Helical" evidence="7">
    <location>
        <begin position="105"/>
        <end position="124"/>
    </location>
</feature>
<protein>
    <submittedName>
        <fullName evidence="9">Glutathione transport system permease protein GsiC</fullName>
    </submittedName>
</protein>
<evidence type="ECO:0000256" key="2">
    <source>
        <dbReference type="ARBA" id="ARBA00022448"/>
    </source>
</evidence>
<dbReference type="KEGG" id="cpeg:CPELA_09230"/>
<evidence type="ECO:0000259" key="8">
    <source>
        <dbReference type="PROSITE" id="PS50928"/>
    </source>
</evidence>
<organism evidence="9 10">
    <name type="scientific">Corynebacterium pelargi</name>
    <dbReference type="NCBI Taxonomy" id="1471400"/>
    <lineage>
        <taxon>Bacteria</taxon>
        <taxon>Bacillati</taxon>
        <taxon>Actinomycetota</taxon>
        <taxon>Actinomycetes</taxon>
        <taxon>Mycobacteriales</taxon>
        <taxon>Corynebacteriaceae</taxon>
        <taxon>Corynebacterium</taxon>
    </lineage>
</organism>
<proteinExistence type="inferred from homology"/>
<feature type="transmembrane region" description="Helical" evidence="7">
    <location>
        <begin position="136"/>
        <end position="158"/>
    </location>
</feature>
<sequence>MSNLLRLIGRRLLALPVMILGVTFLVFFIMSFSPADPARLALGEAASMDALEEYRESHGLNDPLLVRYGRFLVDMLHGDLGTTTGNTPVTEVIAKAFPITLQLTFLGLIIAAVLSLVFGVLAALYRDRWPDQVIRVVSIAALATPSFWLAILLIQWVGAVPGGWGFFPALITKWVPFSQDPGTYINNMFLPAFALAVPVAGSLTRVVRTAMVEELDKDYVRTAIGSGVPKVEVISRNVLRNALITPITVLGLRVGYLMGGAVIIEIIFNIQAMGQLILDGVTRNDVFLVQGVTLTVAIAFIVINIIVDMLYVLVNPRIRSI</sequence>
<dbReference type="PROSITE" id="PS50928">
    <property type="entry name" value="ABC_TM1"/>
    <property type="match status" value="1"/>
</dbReference>
<keyword evidence="6 7" id="KW-0472">Membrane</keyword>
<dbReference type="RefSeq" id="WP_128890456.1">
    <property type="nucleotide sequence ID" value="NZ_BMCX01000002.1"/>
</dbReference>